<keyword evidence="7" id="KW-0732">Signal</keyword>
<dbReference type="Pfam" id="PF01094">
    <property type="entry name" value="ANF_receptor"/>
    <property type="match status" value="1"/>
</dbReference>
<keyword evidence="2 6" id="KW-0812">Transmembrane</keyword>
<comment type="caution">
    <text evidence="9">The sequence shown here is derived from an EMBL/GenBank/DDBJ whole genome shotgun (WGS) entry which is preliminary data.</text>
</comment>
<dbReference type="Gene3D" id="3.40.190.10">
    <property type="entry name" value="Periplasmic binding protein-like II"/>
    <property type="match status" value="2"/>
</dbReference>
<dbReference type="PANTHER" id="PTHR34836">
    <property type="entry name" value="OS06G0188250 PROTEIN"/>
    <property type="match status" value="1"/>
</dbReference>
<dbReference type="SUPFAM" id="SSF53850">
    <property type="entry name" value="Periplasmic binding protein-like II"/>
    <property type="match status" value="2"/>
</dbReference>
<evidence type="ECO:0000256" key="5">
    <source>
        <dbReference type="SAM" id="MobiDB-lite"/>
    </source>
</evidence>
<dbReference type="InterPro" id="IPR001828">
    <property type="entry name" value="ANF_lig-bd_rcpt"/>
</dbReference>
<feature type="region of interest" description="Disordered" evidence="5">
    <location>
        <begin position="658"/>
        <end position="698"/>
    </location>
</feature>
<dbReference type="InterPro" id="IPR028082">
    <property type="entry name" value="Peripla_BP_I"/>
</dbReference>
<dbReference type="FunFam" id="3.40.190.10:FF:000039">
    <property type="entry name" value="Glutamate receptor"/>
    <property type="match status" value="1"/>
</dbReference>
<dbReference type="InterPro" id="IPR044440">
    <property type="entry name" value="GABAb_receptor_plant_PBP1"/>
</dbReference>
<feature type="transmembrane region" description="Helical" evidence="6">
    <location>
        <begin position="596"/>
        <end position="616"/>
    </location>
</feature>
<evidence type="ECO:0000313" key="10">
    <source>
        <dbReference type="Proteomes" id="UP000813462"/>
    </source>
</evidence>
<organism evidence="9 10">
    <name type="scientific">Ziziphus jujuba var. spinosa</name>
    <dbReference type="NCBI Taxonomy" id="714518"/>
    <lineage>
        <taxon>Eukaryota</taxon>
        <taxon>Viridiplantae</taxon>
        <taxon>Streptophyta</taxon>
        <taxon>Embryophyta</taxon>
        <taxon>Tracheophyta</taxon>
        <taxon>Spermatophyta</taxon>
        <taxon>Magnoliopsida</taxon>
        <taxon>eudicotyledons</taxon>
        <taxon>Gunneridae</taxon>
        <taxon>Pentapetalae</taxon>
        <taxon>rosids</taxon>
        <taxon>fabids</taxon>
        <taxon>Rosales</taxon>
        <taxon>Rhamnaceae</taxon>
        <taxon>Paliureae</taxon>
        <taxon>Ziziphus</taxon>
    </lineage>
</organism>
<dbReference type="SUPFAM" id="SSF53822">
    <property type="entry name" value="Periplasmic binding protein-like I"/>
    <property type="match status" value="1"/>
</dbReference>
<name>A0A978V654_ZIZJJ</name>
<dbReference type="PRINTS" id="PR01176">
    <property type="entry name" value="GABABRECEPTR"/>
</dbReference>
<evidence type="ECO:0000259" key="8">
    <source>
        <dbReference type="Pfam" id="PF01094"/>
    </source>
</evidence>
<evidence type="ECO:0000256" key="4">
    <source>
        <dbReference type="ARBA" id="ARBA00023136"/>
    </source>
</evidence>
<evidence type="ECO:0000256" key="7">
    <source>
        <dbReference type="SAM" id="SignalP"/>
    </source>
</evidence>
<evidence type="ECO:0000256" key="2">
    <source>
        <dbReference type="ARBA" id="ARBA00022692"/>
    </source>
</evidence>
<sequence>MNCICFLALLLFLYLGAFPIGHAKNVSSRPAVVNIGAIFTLNSTIGRVAKIAIEEAIKDVNSNSSVLPGTKLAVQIKNSNCNGFLGMVEALQFMETDVIAVLGPQSSVVAHIISHVANELQVPLLSFGATDPTLYSLQFPFFVRTTQSDLYQMTAVAEIVDNYGWREVITIYVDDDYGRNGVSALDDKLAERRCKISYKVGIPPGSGVKRGDILDILVKVALMESRVIVLHVNPDSGFMVFSVAQYLGMMGNGFVWITTDWLSSVLDSTSPLPMDTMKSMQGVLVLRQHSPDSDRKRAFISRWNKLTGGSLGLHSYGLYAYDSVWLLAHAIDAFFKQGGVISFSIDSRIRSAEGSGDLNLEAMSIFDDGLLLLENIMQSELVGLTGPLRFNSEKSLVLPAYDILNVIGTGIRQIGYWSNYSGLSTVPPETLYGRPPNRSAVNQKLYSVIWPGETLVKPRGWVFPNNGKQLRIGVPVRVSYRDFISQVQGTDLFKGFCVDVFTAAVNFLPYAVPYRFIPFGDGHENPSYTDLVNLITAGENTAFPRDSPLAVDMSTAILQLSENGDLQRIHDKWLMRSGCSLESAEIESDRLHLKSFWGLFLICGLACLTALLVYFVQILNQLRNAATTDSVLDPPTDSRSRRLRRILSIIDEKVDHNKEDGRNKRRKIERSLSESNNNSEVGRNPHRTETEITTRSGI</sequence>
<comment type="subcellular location">
    <subcellularLocation>
        <location evidence="1">Membrane</location>
    </subcellularLocation>
</comment>
<feature type="domain" description="Receptor ligand binding region" evidence="8">
    <location>
        <begin position="50"/>
        <end position="408"/>
    </location>
</feature>
<accession>A0A978V654</accession>
<dbReference type="InterPro" id="IPR015683">
    <property type="entry name" value="Ionotropic_Glu_rcpt"/>
</dbReference>
<protein>
    <recommendedName>
        <fullName evidence="8">Receptor ligand binding region domain-containing protein</fullName>
    </recommendedName>
</protein>
<evidence type="ECO:0000313" key="9">
    <source>
        <dbReference type="EMBL" id="KAH7523389.1"/>
    </source>
</evidence>
<evidence type="ECO:0000256" key="3">
    <source>
        <dbReference type="ARBA" id="ARBA00022989"/>
    </source>
</evidence>
<keyword evidence="4 6" id="KW-0472">Membrane</keyword>
<feature type="chain" id="PRO_5037663365" description="Receptor ligand binding region domain-containing protein" evidence="7">
    <location>
        <begin position="24"/>
        <end position="698"/>
    </location>
</feature>
<dbReference type="CDD" id="cd19990">
    <property type="entry name" value="PBP1_GABAb_receptor_plant"/>
    <property type="match status" value="1"/>
</dbReference>
<dbReference type="EMBL" id="JAEACU010000006">
    <property type="protein sequence ID" value="KAH7523389.1"/>
    <property type="molecule type" value="Genomic_DNA"/>
</dbReference>
<dbReference type="Gene3D" id="3.40.50.2300">
    <property type="match status" value="2"/>
</dbReference>
<gene>
    <name evidence="9" type="ORF">FEM48_Zijuj06G0005700</name>
</gene>
<dbReference type="FunFam" id="3.40.50.2300:FF:000081">
    <property type="entry name" value="Glutamate receptor"/>
    <property type="match status" value="1"/>
</dbReference>
<evidence type="ECO:0000256" key="6">
    <source>
        <dbReference type="SAM" id="Phobius"/>
    </source>
</evidence>
<feature type="signal peptide" evidence="7">
    <location>
        <begin position="1"/>
        <end position="23"/>
    </location>
</feature>
<dbReference type="PANTHER" id="PTHR34836:SF7">
    <property type="entry name" value="RECEPTOR LIGAND BINDING REGION DOMAIN-CONTAINING PROTEIN"/>
    <property type="match status" value="1"/>
</dbReference>
<proteinExistence type="predicted"/>
<evidence type="ECO:0000256" key="1">
    <source>
        <dbReference type="ARBA" id="ARBA00004370"/>
    </source>
</evidence>
<dbReference type="Proteomes" id="UP000813462">
    <property type="component" value="Unassembled WGS sequence"/>
</dbReference>
<reference evidence="9" key="1">
    <citation type="journal article" date="2021" name="Front. Plant Sci.">
        <title>Chromosome-Scale Genome Assembly for Chinese Sour Jujube and Insights Into Its Genome Evolution and Domestication Signature.</title>
        <authorList>
            <person name="Shen L.-Y."/>
            <person name="Luo H."/>
            <person name="Wang X.-L."/>
            <person name="Wang X.-M."/>
            <person name="Qiu X.-J."/>
            <person name="Liu H."/>
            <person name="Zhou S.-S."/>
            <person name="Jia K.-H."/>
            <person name="Nie S."/>
            <person name="Bao Y.-T."/>
            <person name="Zhang R.-G."/>
            <person name="Yun Q.-Z."/>
            <person name="Chai Y.-H."/>
            <person name="Lu J.-Y."/>
            <person name="Li Y."/>
            <person name="Zhao S.-W."/>
            <person name="Mao J.-F."/>
            <person name="Jia S.-G."/>
            <person name="Mao Y.-M."/>
        </authorList>
    </citation>
    <scope>NUCLEOTIDE SEQUENCE</scope>
    <source>
        <strain evidence="9">AT0</strain>
        <tissue evidence="9">Leaf</tissue>
    </source>
</reference>
<keyword evidence="3 6" id="KW-1133">Transmembrane helix</keyword>
<dbReference type="AlphaFoldDB" id="A0A978V654"/>
<dbReference type="GO" id="GO:0016020">
    <property type="term" value="C:membrane"/>
    <property type="evidence" value="ECO:0007669"/>
    <property type="project" value="UniProtKB-SubCell"/>
</dbReference>